<dbReference type="PANTHER" id="PTHR38037:SF2">
    <property type="entry name" value="ATP-DEPENDENT ZINC PROTEASE DOMAIN-CONTAINING PROTEIN-RELATED"/>
    <property type="match status" value="1"/>
</dbReference>
<organism evidence="2 3">
    <name type="scientific">Legionella clemsonensis</name>
    <dbReference type="NCBI Taxonomy" id="1867846"/>
    <lineage>
        <taxon>Bacteria</taxon>
        <taxon>Pseudomonadati</taxon>
        <taxon>Pseudomonadota</taxon>
        <taxon>Gammaproteobacteria</taxon>
        <taxon>Legionellales</taxon>
        <taxon>Legionellaceae</taxon>
        <taxon>Legionella</taxon>
    </lineage>
</organism>
<dbReference type="InterPro" id="IPR008503">
    <property type="entry name" value="Asp_endopeptidase"/>
</dbReference>
<evidence type="ECO:0000313" key="2">
    <source>
        <dbReference type="EMBL" id="ASQ44670.1"/>
    </source>
</evidence>
<accession>A0A222NYK4</accession>
<evidence type="ECO:0000313" key="3">
    <source>
        <dbReference type="Proteomes" id="UP000201728"/>
    </source>
</evidence>
<gene>
    <name evidence="2" type="ORF">clem_00520</name>
</gene>
<feature type="domain" description="Retropepsin-like aspartic endopeptidase" evidence="1">
    <location>
        <begin position="52"/>
        <end position="193"/>
    </location>
</feature>
<proteinExistence type="predicted"/>
<dbReference type="KEGG" id="lcd:clem_00520"/>
<reference evidence="3" key="1">
    <citation type="submission" date="2016-07" db="EMBL/GenBank/DDBJ databases">
        <authorList>
            <person name="Florea S."/>
            <person name="Webb J.S."/>
            <person name="Jaromczyk J."/>
            <person name="Schardl C.L."/>
        </authorList>
    </citation>
    <scope>NUCLEOTIDE SEQUENCE [LARGE SCALE GENOMIC DNA]</scope>
    <source>
        <strain evidence="3">CDC-D5610</strain>
    </source>
</reference>
<dbReference type="Gene3D" id="2.40.70.10">
    <property type="entry name" value="Acid Proteases"/>
    <property type="match status" value="1"/>
</dbReference>
<dbReference type="SUPFAM" id="SSF50630">
    <property type="entry name" value="Acid proteases"/>
    <property type="match status" value="1"/>
</dbReference>
<keyword evidence="3" id="KW-1185">Reference proteome</keyword>
<evidence type="ECO:0000259" key="1">
    <source>
        <dbReference type="Pfam" id="PF05618"/>
    </source>
</evidence>
<protein>
    <recommendedName>
        <fullName evidence="1">Retropepsin-like aspartic endopeptidase domain-containing protein</fullName>
    </recommendedName>
</protein>
<dbReference type="PANTHER" id="PTHR38037">
    <property type="entry name" value="ZN_PROTEASE DOMAIN-CONTAINING PROTEIN"/>
    <property type="match status" value="1"/>
</dbReference>
<dbReference type="Pfam" id="PF05618">
    <property type="entry name" value="Zn_protease"/>
    <property type="match status" value="1"/>
</dbReference>
<name>A0A222NYK4_9GAMM</name>
<dbReference type="Proteomes" id="UP000201728">
    <property type="component" value="Chromosome"/>
</dbReference>
<sequence>MTQLDSGRKITNLLGLQWFHLFGKDLMNLRGFLVVVLLLFLGHSMAANQKIIYGYVEKATLIDKNMTLSAKLDTGAKSASLSAVDIHEIEENGKAFLRFKVPGKHGEVEFTCEYVGKVKIKVRAGEHVSLQQHHVEPIKRPVVKIAIKIGNKIQTIPVNLTNRKRFNYPLLLGRDAIIAFDGLVDPQHAFLIKTEKIEKK</sequence>
<dbReference type="EMBL" id="CP016397">
    <property type="protein sequence ID" value="ASQ44670.1"/>
    <property type="molecule type" value="Genomic_DNA"/>
</dbReference>
<dbReference type="AlphaFoldDB" id="A0A222NYK4"/>
<dbReference type="InterPro" id="IPR021109">
    <property type="entry name" value="Peptidase_aspartic_dom_sf"/>
</dbReference>